<dbReference type="EMBL" id="CAXJIO010000010">
    <property type="protein sequence ID" value="CAL2101794.1"/>
    <property type="molecule type" value="Genomic_DNA"/>
</dbReference>
<keyword evidence="2" id="KW-1185">Reference proteome</keyword>
<dbReference type="RefSeq" id="WP_348715056.1">
    <property type="nucleotide sequence ID" value="NZ_CAXJIO010000010.1"/>
</dbReference>
<proteinExistence type="predicted"/>
<protein>
    <submittedName>
        <fullName evidence="1">Alpha/beta hydrolase</fullName>
    </submittedName>
</protein>
<dbReference type="Gene3D" id="3.40.50.1820">
    <property type="entry name" value="alpha/beta hydrolase"/>
    <property type="match status" value="1"/>
</dbReference>
<sequence length="224" mass="26146">MTKTHIYFVPGLAASSKIFEYISLPKDKFEIHYLEWIQPKSVNESIESYAQRMCENINEQNPVLIGVSFGGVMVQEMSKLIDCKKVIIVSSIKCKQELPKRLRLAQVTKAYKLFPTNIVANIENYEKFFFGKYLKKRAELYKMYLSVRQADYLQWAIYNVLHWQQETPLKEITHIHGRQDEVFPIKYIQNAIEVEQGTHIMILNKARTISKHIEETCAHIASVS</sequence>
<dbReference type="GO" id="GO:0016787">
    <property type="term" value="F:hydrolase activity"/>
    <property type="evidence" value="ECO:0007669"/>
    <property type="project" value="UniProtKB-KW"/>
</dbReference>
<dbReference type="Proteomes" id="UP001497527">
    <property type="component" value="Unassembled WGS sequence"/>
</dbReference>
<reference evidence="1 2" key="1">
    <citation type="submission" date="2024-05" db="EMBL/GenBank/DDBJ databases">
        <authorList>
            <person name="Duchaud E."/>
        </authorList>
    </citation>
    <scope>NUCLEOTIDE SEQUENCE [LARGE SCALE GENOMIC DNA]</scope>
    <source>
        <strain evidence="1">Ena-SAMPLE-TAB-13-05-2024-13:56:06:370-140308</strain>
    </source>
</reference>
<accession>A0ABM9P892</accession>
<dbReference type="InterPro" id="IPR029058">
    <property type="entry name" value="AB_hydrolase_fold"/>
</dbReference>
<organism evidence="1 2">
    <name type="scientific">Tenacibaculum polynesiense</name>
    <dbReference type="NCBI Taxonomy" id="3137857"/>
    <lineage>
        <taxon>Bacteria</taxon>
        <taxon>Pseudomonadati</taxon>
        <taxon>Bacteroidota</taxon>
        <taxon>Flavobacteriia</taxon>
        <taxon>Flavobacteriales</taxon>
        <taxon>Flavobacteriaceae</taxon>
        <taxon>Tenacibaculum</taxon>
    </lineage>
</organism>
<comment type="caution">
    <text evidence="1">The sequence shown here is derived from an EMBL/GenBank/DDBJ whole genome shotgun (WGS) entry which is preliminary data.</text>
</comment>
<evidence type="ECO:0000313" key="2">
    <source>
        <dbReference type="Proteomes" id="UP001497527"/>
    </source>
</evidence>
<name>A0ABM9P892_9FLAO</name>
<evidence type="ECO:0000313" key="1">
    <source>
        <dbReference type="EMBL" id="CAL2101794.1"/>
    </source>
</evidence>
<dbReference type="SUPFAM" id="SSF53474">
    <property type="entry name" value="alpha/beta-Hydrolases"/>
    <property type="match status" value="1"/>
</dbReference>
<gene>
    <name evidence="1" type="ORF">T190423A01A_10357</name>
</gene>
<keyword evidence="1" id="KW-0378">Hydrolase</keyword>